<comment type="caution">
    <text evidence="1">The sequence shown here is derived from an EMBL/GenBank/DDBJ whole genome shotgun (WGS) entry which is preliminary data.</text>
</comment>
<gene>
    <name evidence="1" type="ORF">HHO47_15325</name>
</gene>
<dbReference type="Proteomes" id="UP000570493">
    <property type="component" value="Unassembled WGS sequence"/>
</dbReference>
<dbReference type="EMBL" id="JABBMT010000030">
    <property type="protein sequence ID" value="NMM42151.1"/>
    <property type="molecule type" value="Genomic_DNA"/>
</dbReference>
<accession>A0A7Y0DWQ4</accession>
<keyword evidence="2" id="KW-1185">Reference proteome</keyword>
<dbReference type="GO" id="GO:0006355">
    <property type="term" value="P:regulation of DNA-templated transcription"/>
    <property type="evidence" value="ECO:0007669"/>
    <property type="project" value="InterPro"/>
</dbReference>
<organism evidence="1 2">
    <name type="scientific">Pseudoalteromonas arctica</name>
    <dbReference type="NCBI Taxonomy" id="394751"/>
    <lineage>
        <taxon>Bacteria</taxon>
        <taxon>Pseudomonadati</taxon>
        <taxon>Pseudomonadota</taxon>
        <taxon>Gammaproteobacteria</taxon>
        <taxon>Alteromonadales</taxon>
        <taxon>Pseudoalteromonadaceae</taxon>
        <taxon>Pseudoalteromonas</taxon>
    </lineage>
</organism>
<reference evidence="1" key="1">
    <citation type="submission" date="2020-04" db="EMBL/GenBank/DDBJ databases">
        <title>Genome Sequencing for Pseudoaltermonas arctica.</title>
        <authorList>
            <person name="Elkins N.S."/>
        </authorList>
    </citation>
    <scope>NUCLEOTIDE SEQUENCE [LARGE SCALE GENOMIC DNA]</scope>
    <source>
        <strain evidence="1">NEC-BIFX-2020_0012</strain>
    </source>
</reference>
<dbReference type="AlphaFoldDB" id="A0A7Y0DWQ4"/>
<proteinExistence type="predicted"/>
<name>A0A7Y0DWQ4_9GAMM</name>
<protein>
    <recommendedName>
        <fullName evidence="3">Pyocin activator protein PrtN</fullName>
    </recommendedName>
</protein>
<evidence type="ECO:0000313" key="1">
    <source>
        <dbReference type="EMBL" id="NMM42151.1"/>
    </source>
</evidence>
<evidence type="ECO:0000313" key="2">
    <source>
        <dbReference type="Proteomes" id="UP000570493"/>
    </source>
</evidence>
<sequence length="90" mass="10093">MKMNDVEVLTVALEGDLLKLHGPIMTGDHLLKALGYASQEALRQSIVRNTVPVPVFKMEKRRGYFVLVKDVANYLAQRRYAIKAGGSYID</sequence>
<dbReference type="Pfam" id="PF11112">
    <property type="entry name" value="PyocinActivator"/>
    <property type="match status" value="1"/>
</dbReference>
<dbReference type="InterPro" id="IPR020518">
    <property type="entry name" value="Tscrpt_reg_PrtN"/>
</dbReference>
<evidence type="ECO:0008006" key="3">
    <source>
        <dbReference type="Google" id="ProtNLM"/>
    </source>
</evidence>